<keyword evidence="1" id="KW-0808">Transferase</keyword>
<gene>
    <name evidence="4" type="ORF">H9L42_09680</name>
</gene>
<dbReference type="PANTHER" id="PTHR47690:SF1">
    <property type="entry name" value="GLUCOKINASE"/>
    <property type="match status" value="1"/>
</dbReference>
<dbReference type="GO" id="GO:0005829">
    <property type="term" value="C:cytosol"/>
    <property type="evidence" value="ECO:0007669"/>
    <property type="project" value="TreeGrafter"/>
</dbReference>
<dbReference type="GO" id="GO:0004340">
    <property type="term" value="F:glucokinase activity"/>
    <property type="evidence" value="ECO:0007669"/>
    <property type="project" value="InterPro"/>
</dbReference>
<dbReference type="InterPro" id="IPR050201">
    <property type="entry name" value="Bacterial_glucokinase"/>
</dbReference>
<dbReference type="GO" id="GO:0005524">
    <property type="term" value="F:ATP binding"/>
    <property type="evidence" value="ECO:0007669"/>
    <property type="project" value="InterPro"/>
</dbReference>
<dbReference type="SUPFAM" id="SSF53067">
    <property type="entry name" value="Actin-like ATPase domain"/>
    <property type="match status" value="1"/>
</dbReference>
<dbReference type="Gene3D" id="3.40.367.20">
    <property type="match status" value="1"/>
</dbReference>
<proteinExistence type="inferred from homology"/>
<dbReference type="InterPro" id="IPR003836">
    <property type="entry name" value="Glucokinase"/>
</dbReference>
<evidence type="ECO:0000313" key="4">
    <source>
        <dbReference type="EMBL" id="MBC6680102.1"/>
    </source>
</evidence>
<accession>A0A923NMY3</accession>
<keyword evidence="5" id="KW-1185">Reference proteome</keyword>
<evidence type="ECO:0000256" key="3">
    <source>
        <dbReference type="RuleBase" id="RU004046"/>
    </source>
</evidence>
<sequence>MILTVDIGGTKTLCTFWDGHRRLEKKKYATRAISDFSVFLADQVRGKDINAICIAAAGPVSGGRVQLTNTGQSIDSAQLRERLPSIPRIAVLNDLEALGYSIPHLPSGKIPFFKEGKPSCGTAAILSLGTGLGVSAVTKEGIVLSSEGGHMDFAPEDAKQEQVLRFLRRQYGHVSYERVLSGQGLANIDAAFLKSGEQPRSPEQITSAALEKEPEALTSIHIFTCILAAFAGNLALTFKASAGVYLGGGMVPKIFSLLDSDLFCQVFTAKGRFQAFLEAVPVQVILDEEAPSLGAASYAQRLTTGVCRP</sequence>
<comment type="caution">
    <text evidence="4">The sequence shown here is derived from an EMBL/GenBank/DDBJ whole genome shotgun (WGS) entry which is preliminary data.</text>
</comment>
<evidence type="ECO:0000313" key="5">
    <source>
        <dbReference type="Proteomes" id="UP000602647"/>
    </source>
</evidence>
<dbReference type="EMBL" id="JACRYT010000009">
    <property type="protein sequence ID" value="MBC6680102.1"/>
    <property type="molecule type" value="Genomic_DNA"/>
</dbReference>
<dbReference type="PANTHER" id="PTHR47690">
    <property type="entry name" value="GLUCOKINASE"/>
    <property type="match status" value="1"/>
</dbReference>
<keyword evidence="2" id="KW-0418">Kinase</keyword>
<protein>
    <submittedName>
        <fullName evidence="4">ROK family protein</fullName>
    </submittedName>
</protein>
<evidence type="ECO:0000256" key="1">
    <source>
        <dbReference type="ARBA" id="ARBA00022679"/>
    </source>
</evidence>
<dbReference type="InterPro" id="IPR043129">
    <property type="entry name" value="ATPase_NBD"/>
</dbReference>
<dbReference type="CDD" id="cd24008">
    <property type="entry name" value="ASKHA_NBD_GLK"/>
    <property type="match status" value="1"/>
</dbReference>
<dbReference type="Proteomes" id="UP000602647">
    <property type="component" value="Unassembled WGS sequence"/>
</dbReference>
<reference evidence="4" key="1">
    <citation type="submission" date="2020-08" db="EMBL/GenBank/DDBJ databases">
        <title>Genome public.</title>
        <authorList>
            <person name="Liu C."/>
            <person name="Sun Q."/>
        </authorList>
    </citation>
    <scope>NUCLEOTIDE SEQUENCE</scope>
    <source>
        <strain evidence="4">BX12</strain>
    </source>
</reference>
<dbReference type="GO" id="GO:0005536">
    <property type="term" value="F:D-glucose binding"/>
    <property type="evidence" value="ECO:0007669"/>
    <property type="project" value="InterPro"/>
</dbReference>
<dbReference type="GO" id="GO:0006096">
    <property type="term" value="P:glycolytic process"/>
    <property type="evidence" value="ECO:0007669"/>
    <property type="project" value="InterPro"/>
</dbReference>
<dbReference type="Gene3D" id="3.30.420.40">
    <property type="match status" value="1"/>
</dbReference>
<dbReference type="Pfam" id="PF02685">
    <property type="entry name" value="Glucokinase"/>
    <property type="match status" value="1"/>
</dbReference>
<dbReference type="AlphaFoldDB" id="A0A923NMY3"/>
<evidence type="ECO:0000256" key="2">
    <source>
        <dbReference type="ARBA" id="ARBA00022777"/>
    </source>
</evidence>
<organism evidence="4 5">
    <name type="scientific">Zhenpiania hominis</name>
    <dbReference type="NCBI Taxonomy" id="2763644"/>
    <lineage>
        <taxon>Bacteria</taxon>
        <taxon>Bacillati</taxon>
        <taxon>Bacillota</taxon>
        <taxon>Clostridia</taxon>
        <taxon>Peptostreptococcales</taxon>
        <taxon>Anaerovoracaceae</taxon>
        <taxon>Zhenpiania</taxon>
    </lineage>
</organism>
<name>A0A923NMY3_9FIRM</name>
<dbReference type="RefSeq" id="WP_187303204.1">
    <property type="nucleotide sequence ID" value="NZ_JACRYT010000009.1"/>
</dbReference>
<comment type="similarity">
    <text evidence="3">Belongs to the bacterial glucokinase family.</text>
</comment>